<evidence type="ECO:0000313" key="10">
    <source>
        <dbReference type="Proteomes" id="UP000268529"/>
    </source>
</evidence>
<evidence type="ECO:0000256" key="7">
    <source>
        <dbReference type="SAM" id="Phobius"/>
    </source>
</evidence>
<dbReference type="PANTHER" id="PTHR30443">
    <property type="entry name" value="INNER MEMBRANE PROTEIN"/>
    <property type="match status" value="1"/>
</dbReference>
<evidence type="ECO:0000259" key="8">
    <source>
        <dbReference type="Pfam" id="PF00884"/>
    </source>
</evidence>
<keyword evidence="4 7" id="KW-0812">Transmembrane</keyword>
<comment type="subcellular location">
    <subcellularLocation>
        <location evidence="1">Cell membrane</location>
        <topology evidence="1">Multi-pass membrane protein</topology>
    </subcellularLocation>
</comment>
<protein>
    <submittedName>
        <fullName evidence="9">Sulfatase</fullName>
        <ecNumber evidence="9">2.7.-.-</ecNumber>
    </submittedName>
</protein>
<accession>A0AAX3FPG7</accession>
<proteinExistence type="predicted"/>
<dbReference type="InterPro" id="IPR017850">
    <property type="entry name" value="Alkaline_phosphatase_core_sf"/>
</dbReference>
<dbReference type="PANTHER" id="PTHR30443:SF0">
    <property type="entry name" value="PHOSPHOETHANOLAMINE TRANSFERASE EPTA"/>
    <property type="match status" value="1"/>
</dbReference>
<feature type="transmembrane region" description="Helical" evidence="7">
    <location>
        <begin position="146"/>
        <end position="165"/>
    </location>
</feature>
<dbReference type="GO" id="GO:0009244">
    <property type="term" value="P:lipopolysaccharide core region biosynthetic process"/>
    <property type="evidence" value="ECO:0007669"/>
    <property type="project" value="TreeGrafter"/>
</dbReference>
<dbReference type="Gene3D" id="3.40.720.10">
    <property type="entry name" value="Alkaline Phosphatase, subunit A"/>
    <property type="match status" value="1"/>
</dbReference>
<dbReference type="Proteomes" id="UP000268529">
    <property type="component" value="Chromosome"/>
</dbReference>
<sequence length="538" mass="62357">MKKGMITLKPSLILLCFPFIFLLSEIFFRYLFDITPLGKYLETYFIFFLFIFFFSYAKWKTTRFIISILFYLSLITNNIHYEIYQNWINSINYLLMFKELTEVTHAGIGMVDKILPATIYALVESAVFILITSFISRKNIFDRKFVICDILFLLIFIFMIVRSFFSSSENVTTNLAHSRVKSHFYSVSVFLGKVLPYDLLNLSDLPKYTHPTPEIISQPKAKNIILIIGESLSAKHVNYFGYHRETMPFLTELAKNNVDKNLLLKETYSAGVLTALSVPALLSAIPYPNGVEQIMKGDTNIFNLARRQGYETYFYTSQPEKEMSLINLMGKNWMQHKIMPTQLGEDISRGMNDHRLVPLLKDIDLDKGNNFIVLQQRGSHTNYGEYLSEDEKIFKNGTPLDNYDSTVYNTDQFIRKIYEYLASRNKDDYLLIYTSDHGQLVTEKTYNQGTMDEEQYIVPAFIYTKNKEVMENMGAFEQCQRLFHQQIATFIINTMGFNMPISDCKKGVVYSSLLSGDTGYLEIEVPKKAVLVNPKKKN</sequence>
<dbReference type="InterPro" id="IPR040423">
    <property type="entry name" value="PEA_transferase"/>
</dbReference>
<evidence type="ECO:0000256" key="5">
    <source>
        <dbReference type="ARBA" id="ARBA00022989"/>
    </source>
</evidence>
<keyword evidence="6 7" id="KW-0472">Membrane</keyword>
<dbReference type="GeneID" id="92744502"/>
<dbReference type="Pfam" id="PF00884">
    <property type="entry name" value="Sulfatase"/>
    <property type="match status" value="1"/>
</dbReference>
<feature type="transmembrane region" description="Helical" evidence="7">
    <location>
        <begin position="64"/>
        <end position="81"/>
    </location>
</feature>
<evidence type="ECO:0000256" key="2">
    <source>
        <dbReference type="ARBA" id="ARBA00022475"/>
    </source>
</evidence>
<gene>
    <name evidence="9" type="primary">eptB</name>
    <name evidence="9" type="ORF">NCTC8529_01897</name>
</gene>
<feature type="transmembrane region" description="Helical" evidence="7">
    <location>
        <begin position="114"/>
        <end position="134"/>
    </location>
</feature>
<name>A0AAX3FPG7_ACTEU</name>
<evidence type="ECO:0000256" key="1">
    <source>
        <dbReference type="ARBA" id="ARBA00004651"/>
    </source>
</evidence>
<feature type="transmembrane region" description="Helical" evidence="7">
    <location>
        <begin position="12"/>
        <end position="32"/>
    </location>
</feature>
<dbReference type="AlphaFoldDB" id="A0AAX3FPG7"/>
<dbReference type="GO" id="GO:0005886">
    <property type="term" value="C:plasma membrane"/>
    <property type="evidence" value="ECO:0007669"/>
    <property type="project" value="UniProtKB-SubCell"/>
</dbReference>
<dbReference type="InterPro" id="IPR058130">
    <property type="entry name" value="PEA_transf_C"/>
</dbReference>
<keyword evidence="5 7" id="KW-1133">Transmembrane helix</keyword>
<evidence type="ECO:0000256" key="4">
    <source>
        <dbReference type="ARBA" id="ARBA00022692"/>
    </source>
</evidence>
<dbReference type="RefSeq" id="WP_039196357.1">
    <property type="nucleotide sequence ID" value="NZ_LR134310.1"/>
</dbReference>
<feature type="domain" description="Sulfatase N-terminal" evidence="8">
    <location>
        <begin position="222"/>
        <end position="468"/>
    </location>
</feature>
<dbReference type="GO" id="GO:0016776">
    <property type="term" value="F:phosphotransferase activity, phosphate group as acceptor"/>
    <property type="evidence" value="ECO:0007669"/>
    <property type="project" value="TreeGrafter"/>
</dbReference>
<keyword evidence="3 9" id="KW-0808">Transferase</keyword>
<dbReference type="EMBL" id="LR134310">
    <property type="protein sequence ID" value="VEE92534.1"/>
    <property type="molecule type" value="Genomic_DNA"/>
</dbReference>
<dbReference type="SUPFAM" id="SSF53649">
    <property type="entry name" value="Alkaline phosphatase-like"/>
    <property type="match status" value="1"/>
</dbReference>
<evidence type="ECO:0000256" key="6">
    <source>
        <dbReference type="ARBA" id="ARBA00023136"/>
    </source>
</evidence>
<organism evidence="9 10">
    <name type="scientific">Actinobacillus equuli</name>
    <dbReference type="NCBI Taxonomy" id="718"/>
    <lineage>
        <taxon>Bacteria</taxon>
        <taxon>Pseudomonadati</taxon>
        <taxon>Pseudomonadota</taxon>
        <taxon>Gammaproteobacteria</taxon>
        <taxon>Pasteurellales</taxon>
        <taxon>Pasteurellaceae</taxon>
        <taxon>Actinobacillus</taxon>
    </lineage>
</organism>
<dbReference type="CDD" id="cd16017">
    <property type="entry name" value="LptA"/>
    <property type="match status" value="1"/>
</dbReference>
<dbReference type="InterPro" id="IPR000917">
    <property type="entry name" value="Sulfatase_N"/>
</dbReference>
<evidence type="ECO:0000313" key="9">
    <source>
        <dbReference type="EMBL" id="VEE92534.1"/>
    </source>
</evidence>
<dbReference type="EC" id="2.7.-.-" evidence="9"/>
<evidence type="ECO:0000256" key="3">
    <source>
        <dbReference type="ARBA" id="ARBA00022679"/>
    </source>
</evidence>
<reference evidence="9 10" key="1">
    <citation type="submission" date="2018-12" db="EMBL/GenBank/DDBJ databases">
        <authorList>
            <consortium name="Pathogen Informatics"/>
        </authorList>
    </citation>
    <scope>NUCLEOTIDE SEQUENCE [LARGE SCALE GENOMIC DNA]</scope>
    <source>
        <strain evidence="9 10">NCTC8529</strain>
    </source>
</reference>
<keyword evidence="2" id="KW-1003">Cell membrane</keyword>
<feature type="transmembrane region" description="Helical" evidence="7">
    <location>
        <begin position="38"/>
        <end position="57"/>
    </location>
</feature>